<dbReference type="NCBIfam" id="NF008334">
    <property type="entry name" value="PRK11119.1"/>
    <property type="match status" value="1"/>
</dbReference>
<dbReference type="Pfam" id="PF04069">
    <property type="entry name" value="OpuAC"/>
    <property type="match status" value="1"/>
</dbReference>
<proteinExistence type="predicted"/>
<evidence type="ECO:0000313" key="4">
    <source>
        <dbReference type="Proteomes" id="UP001058461"/>
    </source>
</evidence>
<dbReference type="RefSeq" id="WP_255852099.1">
    <property type="nucleotide sequence ID" value="NZ_CP073347.1"/>
</dbReference>
<sequence>MLLSSICTPDTFKRLALASGIVVLSLSQLAQAASEVVNPEPGAGRVVRPIDFGNINTQFQTEIVRIGLEKLGYEVKTALEADPTIAHLSVGQEDADYMAVHWNPLHEDYYERSGGDEINARVGVLVKDALQGILIDKKTADAHAITDLSQLKDPEIAKLFDIDGDGKADLTGCNPGWGCEKIIEDHLDNLGLRETVTHRQGVYGALIADTIAHYGKGNPVLYYTWTPMWVSNILVPGEDSHWLNIRYPGTGESTGIDLGFTPNTVQVMANRTFLSENPAAKTFFENVSIDIQDVNAENALVEAGEDKPRDIERHAQDWISRNQAAFDQWLAQARQAASGQ</sequence>
<evidence type="ECO:0000256" key="1">
    <source>
        <dbReference type="SAM" id="SignalP"/>
    </source>
</evidence>
<protein>
    <submittedName>
        <fullName evidence="3">Glycine betaine/L-proline ABC transporter substrate-binding protein ProX</fullName>
    </submittedName>
</protein>
<dbReference type="Gene3D" id="3.40.190.10">
    <property type="entry name" value="Periplasmic binding protein-like II"/>
    <property type="match status" value="1"/>
</dbReference>
<gene>
    <name evidence="3" type="primary">proX</name>
    <name evidence="3" type="ORF">KDW95_12270</name>
</gene>
<dbReference type="SUPFAM" id="SSF53850">
    <property type="entry name" value="Periplasmic binding protein-like II"/>
    <property type="match status" value="1"/>
</dbReference>
<organism evidence="3 4">
    <name type="scientific">Marinobacterium rhizophilum</name>
    <dbReference type="NCBI Taxonomy" id="420402"/>
    <lineage>
        <taxon>Bacteria</taxon>
        <taxon>Pseudomonadati</taxon>
        <taxon>Pseudomonadota</taxon>
        <taxon>Gammaproteobacteria</taxon>
        <taxon>Oceanospirillales</taxon>
        <taxon>Oceanospirillaceae</taxon>
        <taxon>Marinobacterium</taxon>
    </lineage>
</organism>
<dbReference type="CDD" id="cd13638">
    <property type="entry name" value="PBP2_EcProx_like"/>
    <property type="match status" value="1"/>
</dbReference>
<reference evidence="3" key="1">
    <citation type="submission" date="2021-04" db="EMBL/GenBank/DDBJ databases">
        <title>Oceanospirillales bacteria with DddD are important DMSP degraders in coastal seawater.</title>
        <authorList>
            <person name="Liu J."/>
        </authorList>
    </citation>
    <scope>NUCLEOTIDE SEQUENCE</scope>
    <source>
        <strain evidence="3">D13-1</strain>
    </source>
</reference>
<dbReference type="Gene3D" id="3.40.190.100">
    <property type="entry name" value="Glycine betaine-binding periplasmic protein, domain 2"/>
    <property type="match status" value="1"/>
</dbReference>
<feature type="signal peptide" evidence="1">
    <location>
        <begin position="1"/>
        <end position="32"/>
    </location>
</feature>
<evidence type="ECO:0000259" key="2">
    <source>
        <dbReference type="Pfam" id="PF04069"/>
    </source>
</evidence>
<evidence type="ECO:0000313" key="3">
    <source>
        <dbReference type="EMBL" id="UTW10091.1"/>
    </source>
</evidence>
<dbReference type="InterPro" id="IPR007210">
    <property type="entry name" value="ABC_Gly_betaine_transp_sub-bd"/>
</dbReference>
<name>A0ABY5HE02_9GAMM</name>
<dbReference type="Proteomes" id="UP001058461">
    <property type="component" value="Chromosome"/>
</dbReference>
<keyword evidence="4" id="KW-1185">Reference proteome</keyword>
<accession>A0ABY5HE02</accession>
<dbReference type="EMBL" id="CP073347">
    <property type="protein sequence ID" value="UTW10091.1"/>
    <property type="molecule type" value="Genomic_DNA"/>
</dbReference>
<feature type="domain" description="ABC-type glycine betaine transport system substrate-binding" evidence="2">
    <location>
        <begin position="58"/>
        <end position="320"/>
    </location>
</feature>
<feature type="chain" id="PRO_5045543284" evidence="1">
    <location>
        <begin position="33"/>
        <end position="340"/>
    </location>
</feature>
<keyword evidence="1" id="KW-0732">Signal</keyword>